<keyword evidence="1" id="KW-0472">Membrane</keyword>
<organism evidence="2">
    <name type="scientific">Blastobotrys adeninivorans</name>
    <name type="common">Yeast</name>
    <name type="synonym">Arxula adeninivorans</name>
    <dbReference type="NCBI Taxonomy" id="409370"/>
    <lineage>
        <taxon>Eukaryota</taxon>
        <taxon>Fungi</taxon>
        <taxon>Dikarya</taxon>
        <taxon>Ascomycota</taxon>
        <taxon>Saccharomycotina</taxon>
        <taxon>Dipodascomycetes</taxon>
        <taxon>Dipodascales</taxon>
        <taxon>Trichomonascaceae</taxon>
        <taxon>Blastobotrys</taxon>
    </lineage>
</organism>
<keyword evidence="1" id="KW-0812">Transmembrane</keyword>
<reference evidence="2" key="1">
    <citation type="submission" date="2014-02" db="EMBL/GenBank/DDBJ databases">
        <authorList>
            <person name="Genoscope - CEA"/>
        </authorList>
    </citation>
    <scope>NUCLEOTIDE SEQUENCE</scope>
    <source>
        <strain evidence="2">LS3</strain>
    </source>
</reference>
<reference evidence="2" key="2">
    <citation type="submission" date="2014-06" db="EMBL/GenBank/DDBJ databases">
        <title>The complete genome of Blastobotrys (Arxula) adeninivorans LS3 - a yeast of biotechnological interest.</title>
        <authorList>
            <person name="Kunze G."/>
            <person name="Gaillardin C."/>
            <person name="Czernicka M."/>
            <person name="Durrens P."/>
            <person name="Martin T."/>
            <person name="Boer E."/>
            <person name="Gabaldon T."/>
            <person name="Cruz J."/>
            <person name="Talla E."/>
            <person name="Marck C."/>
            <person name="Goffeau A."/>
            <person name="Barbe V."/>
            <person name="Baret P."/>
            <person name="Baronian K."/>
            <person name="Beier S."/>
            <person name="Bleykasten C."/>
            <person name="Bode R."/>
            <person name="Casaregola S."/>
            <person name="Despons L."/>
            <person name="Fairhead C."/>
            <person name="Giersberg M."/>
            <person name="Gierski P."/>
            <person name="Hahnel U."/>
            <person name="Hartmann A."/>
            <person name="Jankowska D."/>
            <person name="Jubin C."/>
            <person name="Jung P."/>
            <person name="Lafontaine I."/>
            <person name="Leh-Louis V."/>
            <person name="Lemaire M."/>
            <person name="Marcet-Houben M."/>
            <person name="Mascher M."/>
            <person name="Morel G."/>
            <person name="Richard G.-F."/>
            <person name="Riechen J."/>
            <person name="Sacerdot C."/>
            <person name="Sarkar A."/>
            <person name="Savel G."/>
            <person name="Schacherer J."/>
            <person name="Sherman D."/>
            <person name="Straub M.-L."/>
            <person name="Stein N."/>
            <person name="Thierry A."/>
            <person name="Trautwein-Schult A."/>
            <person name="Westhof E."/>
            <person name="Worch S."/>
            <person name="Dujon B."/>
            <person name="Souciet J.-L."/>
            <person name="Wincker P."/>
            <person name="Scholz U."/>
            <person name="Neuveglise N."/>
        </authorList>
    </citation>
    <scope>NUCLEOTIDE SEQUENCE</scope>
    <source>
        <strain evidence="2">LS3</strain>
    </source>
</reference>
<protein>
    <submittedName>
        <fullName evidence="2">ARAD1A09174p</fullName>
    </submittedName>
</protein>
<dbReference type="AlphaFoldDB" id="A0A060SXG2"/>
<sequence length="94" mass="10503">MQVLWHGLDVLIRPTLSRSWTVGLGLLCPSLTPLFPLLSLSSPSLMRWSWQLLFVINAEVLGKTRANSGCKTLMSIGCGRCRYLKVPMMARDVI</sequence>
<accession>A0A060SXG2</accession>
<dbReference type="EMBL" id="HG937691">
    <property type="protein sequence ID" value="CDP33428.1"/>
    <property type="molecule type" value="Genomic_DNA"/>
</dbReference>
<gene>
    <name evidence="2" type="ORF">GNLVRS02_ARAD1A09174g</name>
</gene>
<feature type="transmembrane region" description="Helical" evidence="1">
    <location>
        <begin position="20"/>
        <end position="40"/>
    </location>
</feature>
<proteinExistence type="predicted"/>
<name>A0A060SXG2_BLAAD</name>
<evidence type="ECO:0000256" key="1">
    <source>
        <dbReference type="SAM" id="Phobius"/>
    </source>
</evidence>
<keyword evidence="1" id="KW-1133">Transmembrane helix</keyword>
<evidence type="ECO:0000313" key="2">
    <source>
        <dbReference type="EMBL" id="CDP33428.1"/>
    </source>
</evidence>